<dbReference type="AlphaFoldDB" id="A0A9E7EDS2"/>
<dbReference type="EMBL" id="CP097502">
    <property type="protein sequence ID" value="URD75289.1"/>
    <property type="molecule type" value="Genomic_DNA"/>
</dbReference>
<keyword evidence="2" id="KW-1185">Reference proteome</keyword>
<proteinExistence type="predicted"/>
<organism evidence="1 2">
    <name type="scientific">Musa troglodytarum</name>
    <name type="common">fe'i banana</name>
    <dbReference type="NCBI Taxonomy" id="320322"/>
    <lineage>
        <taxon>Eukaryota</taxon>
        <taxon>Viridiplantae</taxon>
        <taxon>Streptophyta</taxon>
        <taxon>Embryophyta</taxon>
        <taxon>Tracheophyta</taxon>
        <taxon>Spermatophyta</taxon>
        <taxon>Magnoliopsida</taxon>
        <taxon>Liliopsida</taxon>
        <taxon>Zingiberales</taxon>
        <taxon>Musaceae</taxon>
        <taxon>Musa</taxon>
    </lineage>
</organism>
<sequence>MAFATVLEEAGQTGKIQKNLKTFAQIDTAHLTWLEIHISTNSIEALRDHPKKEKIQEKGIIFSRTQNLTGVIEVKNTCFSY</sequence>
<reference evidence="1" key="1">
    <citation type="submission" date="2022-05" db="EMBL/GenBank/DDBJ databases">
        <title>The Musa troglodytarum L. genome provides insights into the mechanism of non-climacteric behaviour and enrichment of carotenoids.</title>
        <authorList>
            <person name="Wang J."/>
        </authorList>
    </citation>
    <scope>NUCLEOTIDE SEQUENCE</scope>
    <source>
        <tissue evidence="1">Leaf</tissue>
    </source>
</reference>
<name>A0A9E7EDS2_9LILI</name>
<evidence type="ECO:0000313" key="1">
    <source>
        <dbReference type="EMBL" id="URD75289.1"/>
    </source>
</evidence>
<gene>
    <name evidence="1" type="ORF">MUK42_35342</name>
</gene>
<protein>
    <submittedName>
        <fullName evidence="1">Uncharacterized protein</fullName>
    </submittedName>
</protein>
<dbReference type="Proteomes" id="UP001055439">
    <property type="component" value="Chromosome 1"/>
</dbReference>
<evidence type="ECO:0000313" key="2">
    <source>
        <dbReference type="Proteomes" id="UP001055439"/>
    </source>
</evidence>
<accession>A0A9E7EDS2</accession>